<keyword evidence="3 8" id="KW-0436">Ligase</keyword>
<comment type="catalytic activity">
    <reaction evidence="8">
        <text>tRNA(Glu) + L-glutamate + ATP = L-glutamyl-tRNA(Glu) + AMP + diphosphate</text>
        <dbReference type="Rhea" id="RHEA:23540"/>
        <dbReference type="Rhea" id="RHEA-COMP:9663"/>
        <dbReference type="Rhea" id="RHEA-COMP:9680"/>
        <dbReference type="ChEBI" id="CHEBI:29985"/>
        <dbReference type="ChEBI" id="CHEBI:30616"/>
        <dbReference type="ChEBI" id="CHEBI:33019"/>
        <dbReference type="ChEBI" id="CHEBI:78442"/>
        <dbReference type="ChEBI" id="CHEBI:78520"/>
        <dbReference type="ChEBI" id="CHEBI:456215"/>
        <dbReference type="EC" id="6.1.1.17"/>
    </reaction>
</comment>
<dbReference type="InterPro" id="IPR000924">
    <property type="entry name" value="Glu/Gln-tRNA-synth"/>
</dbReference>
<feature type="short sequence motif" description="'KMSKS' region" evidence="8">
    <location>
        <begin position="240"/>
        <end position="244"/>
    </location>
</feature>
<dbReference type="PANTHER" id="PTHR43311">
    <property type="entry name" value="GLUTAMATE--TRNA LIGASE"/>
    <property type="match status" value="1"/>
</dbReference>
<dbReference type="InterPro" id="IPR045462">
    <property type="entry name" value="aa-tRNA-synth_I_cd-bd"/>
</dbReference>
<evidence type="ECO:0000256" key="4">
    <source>
        <dbReference type="ARBA" id="ARBA00022741"/>
    </source>
</evidence>
<keyword evidence="2 8" id="KW-0963">Cytoplasm</keyword>
<dbReference type="InterPro" id="IPR020058">
    <property type="entry name" value="Glu/Gln-tRNA-synth_Ib_cat-dom"/>
</dbReference>
<dbReference type="InterPro" id="IPR014729">
    <property type="entry name" value="Rossmann-like_a/b/a_fold"/>
</dbReference>
<evidence type="ECO:0000256" key="7">
    <source>
        <dbReference type="ARBA" id="ARBA00023146"/>
    </source>
</evidence>
<keyword evidence="4 8" id="KW-0547">Nucleotide-binding</keyword>
<dbReference type="InterPro" id="IPR001412">
    <property type="entry name" value="aa-tRNA-synth_I_CS"/>
</dbReference>
<comment type="function">
    <text evidence="8">Catalyzes the attachment of glutamate to tRNA(Glu) in a two-step reaction: glutamate is first activated by ATP to form Glu-AMP and then transferred to the acceptor end of tRNA(Glu).</text>
</comment>
<evidence type="ECO:0000256" key="6">
    <source>
        <dbReference type="ARBA" id="ARBA00022917"/>
    </source>
</evidence>
<dbReference type="Pfam" id="PF19269">
    <property type="entry name" value="Anticodon_2"/>
    <property type="match status" value="1"/>
</dbReference>
<evidence type="ECO:0000256" key="3">
    <source>
        <dbReference type="ARBA" id="ARBA00022598"/>
    </source>
</evidence>
<dbReference type="SUPFAM" id="SSF48163">
    <property type="entry name" value="An anticodon-binding domain of class I aminoacyl-tRNA synthetases"/>
    <property type="match status" value="1"/>
</dbReference>
<evidence type="ECO:0000256" key="5">
    <source>
        <dbReference type="ARBA" id="ARBA00022840"/>
    </source>
</evidence>
<dbReference type="InterPro" id="IPR020751">
    <property type="entry name" value="aa-tRNA-synth_I_codon-bd_sub2"/>
</dbReference>
<comment type="similarity">
    <text evidence="1 8">Belongs to the class-I aminoacyl-tRNA synthetase family. Glutamate--tRNA ligase type 1 subfamily.</text>
</comment>
<keyword evidence="12" id="KW-1185">Reference proteome</keyword>
<comment type="caution">
    <text evidence="8">Lacks conserved residue(s) required for the propagation of feature annotation.</text>
</comment>
<dbReference type="Gene3D" id="1.10.10.350">
    <property type="match status" value="1"/>
</dbReference>
<accession>A0A967K939</accession>
<dbReference type="SUPFAM" id="SSF52374">
    <property type="entry name" value="Nucleotidylyl transferase"/>
    <property type="match status" value="1"/>
</dbReference>
<dbReference type="HAMAP" id="MF_00022">
    <property type="entry name" value="Glu_tRNA_synth_type1"/>
    <property type="match status" value="1"/>
</dbReference>
<dbReference type="Proteomes" id="UP000761264">
    <property type="component" value="Unassembled WGS sequence"/>
</dbReference>
<dbReference type="PRINTS" id="PR00987">
    <property type="entry name" value="TRNASYNTHGLU"/>
</dbReference>
<name>A0A967K939_9PROT</name>
<reference evidence="11" key="1">
    <citation type="submission" date="2020-03" db="EMBL/GenBank/DDBJ databases">
        <title>Genome of Pelagibius litoralis DSM 21314T.</title>
        <authorList>
            <person name="Wang G."/>
        </authorList>
    </citation>
    <scope>NUCLEOTIDE SEQUENCE</scope>
    <source>
        <strain evidence="11">DSM 21314</strain>
    </source>
</reference>
<dbReference type="GO" id="GO:0000049">
    <property type="term" value="F:tRNA binding"/>
    <property type="evidence" value="ECO:0007669"/>
    <property type="project" value="InterPro"/>
</dbReference>
<gene>
    <name evidence="8" type="primary">gltX</name>
    <name evidence="11" type="ORF">HBA54_13655</name>
</gene>
<feature type="domain" description="Aminoacyl-tRNA synthetase class I anticodon-binding" evidence="10">
    <location>
        <begin position="373"/>
        <end position="438"/>
    </location>
</feature>
<feature type="binding site" evidence="8">
    <location>
        <position position="243"/>
    </location>
    <ligand>
        <name>ATP</name>
        <dbReference type="ChEBI" id="CHEBI:30616"/>
    </ligand>
</feature>
<keyword evidence="6 8" id="KW-0648">Protein biosynthesis</keyword>
<dbReference type="PANTHER" id="PTHR43311:SF2">
    <property type="entry name" value="GLUTAMATE--TRNA LIGASE, MITOCHONDRIAL-RELATED"/>
    <property type="match status" value="1"/>
</dbReference>
<dbReference type="NCBIfam" id="TIGR00464">
    <property type="entry name" value="gltX_bact"/>
    <property type="match status" value="1"/>
</dbReference>
<evidence type="ECO:0000259" key="10">
    <source>
        <dbReference type="Pfam" id="PF19269"/>
    </source>
</evidence>
<dbReference type="InterPro" id="IPR004527">
    <property type="entry name" value="Glu-tRNA-ligase_bac/mito"/>
</dbReference>
<dbReference type="EMBL" id="JAAQPH010000009">
    <property type="protein sequence ID" value="NIA69642.1"/>
    <property type="molecule type" value="Genomic_DNA"/>
</dbReference>
<sequence>MSMKVRFAPSPTGLLHVGNTRQALVNWLYTRAKGGRYLLRIDDTDTERSTPEFATAIERDLTWLGLTWDEKAVQSERLDRYAAAAERLKQAGRLYACYETPEELGLKRKVALSAGRPPIYDRGALALSDQERSNLEAEGRKPHWRFKLEHSEIAWLDRVRGPVSFQGQNLSDPVLIREDGRPLYTLTSVVDDIELEVTDILRGEDHVANTAVQVQLFAALGGTVPAFGHLSLIAGAGGETLSKRLGSLSLASLREEGLEAMTINCYLARLGTPDPVEPLQSLDDLVRSFDIARFGRATPKFNAKDLEHLNARLLHGMPFAAVAERLPAGFDAALWEAVRPNLTRLAEAETWQIICRGPVAPVIVDADFTRQAAELLPAEPWDDTTWQAWTARVKEATGHKGKALFLPLRQALTGLDHGPELKALLPLIGRERAEARLAGRAA</sequence>
<dbReference type="GO" id="GO:0004818">
    <property type="term" value="F:glutamate-tRNA ligase activity"/>
    <property type="evidence" value="ECO:0007669"/>
    <property type="project" value="UniProtKB-UniRule"/>
</dbReference>
<dbReference type="AlphaFoldDB" id="A0A967K939"/>
<protein>
    <recommendedName>
        <fullName evidence="8">Glutamate--tRNA ligase</fullName>
        <ecNumber evidence="8">6.1.1.17</ecNumber>
    </recommendedName>
    <alternativeName>
        <fullName evidence="8">Glutamyl-tRNA synthetase</fullName>
        <shortName evidence="8">GluRS</shortName>
    </alternativeName>
</protein>
<dbReference type="PROSITE" id="PS00178">
    <property type="entry name" value="AA_TRNA_LIGASE_I"/>
    <property type="match status" value="1"/>
</dbReference>
<feature type="domain" description="Glutamyl/glutaminyl-tRNA synthetase class Ib catalytic" evidence="9">
    <location>
        <begin position="3"/>
        <end position="307"/>
    </location>
</feature>
<dbReference type="GO" id="GO:0005737">
    <property type="term" value="C:cytoplasm"/>
    <property type="evidence" value="ECO:0007669"/>
    <property type="project" value="UniProtKB-SubCell"/>
</dbReference>
<evidence type="ECO:0000256" key="1">
    <source>
        <dbReference type="ARBA" id="ARBA00007894"/>
    </source>
</evidence>
<comment type="subcellular location">
    <subcellularLocation>
        <location evidence="8">Cytoplasm</location>
    </subcellularLocation>
</comment>
<evidence type="ECO:0000256" key="2">
    <source>
        <dbReference type="ARBA" id="ARBA00022490"/>
    </source>
</evidence>
<evidence type="ECO:0000256" key="8">
    <source>
        <dbReference type="HAMAP-Rule" id="MF_00022"/>
    </source>
</evidence>
<dbReference type="Gene3D" id="3.40.50.620">
    <property type="entry name" value="HUPs"/>
    <property type="match status" value="1"/>
</dbReference>
<dbReference type="Pfam" id="PF00749">
    <property type="entry name" value="tRNA-synt_1c"/>
    <property type="match status" value="1"/>
</dbReference>
<evidence type="ECO:0000313" key="11">
    <source>
        <dbReference type="EMBL" id="NIA69642.1"/>
    </source>
</evidence>
<evidence type="ECO:0000313" key="12">
    <source>
        <dbReference type="Proteomes" id="UP000761264"/>
    </source>
</evidence>
<keyword evidence="7 8" id="KW-0030">Aminoacyl-tRNA synthetase</keyword>
<organism evidence="11 12">
    <name type="scientific">Pelagibius litoralis</name>
    <dbReference type="NCBI Taxonomy" id="374515"/>
    <lineage>
        <taxon>Bacteria</taxon>
        <taxon>Pseudomonadati</taxon>
        <taxon>Pseudomonadota</taxon>
        <taxon>Alphaproteobacteria</taxon>
        <taxon>Rhodospirillales</taxon>
        <taxon>Rhodovibrionaceae</taxon>
        <taxon>Pelagibius</taxon>
    </lineage>
</organism>
<keyword evidence="5 8" id="KW-0067">ATP-binding</keyword>
<dbReference type="GO" id="GO:0005524">
    <property type="term" value="F:ATP binding"/>
    <property type="evidence" value="ECO:0007669"/>
    <property type="project" value="UniProtKB-UniRule"/>
</dbReference>
<dbReference type="GO" id="GO:0006424">
    <property type="term" value="P:glutamyl-tRNA aminoacylation"/>
    <property type="evidence" value="ECO:0007669"/>
    <property type="project" value="UniProtKB-UniRule"/>
</dbReference>
<dbReference type="InterPro" id="IPR008925">
    <property type="entry name" value="aa_tRNA-synth_I_cd-bd_sf"/>
</dbReference>
<dbReference type="EC" id="6.1.1.17" evidence="8"/>
<proteinExistence type="inferred from homology"/>
<comment type="caution">
    <text evidence="11">The sequence shown here is derived from an EMBL/GenBank/DDBJ whole genome shotgun (WGS) entry which is preliminary data.</text>
</comment>
<dbReference type="InterPro" id="IPR049940">
    <property type="entry name" value="GluQ/Sye"/>
</dbReference>
<comment type="subunit">
    <text evidence="8">Monomer.</text>
</comment>
<feature type="short sequence motif" description="'HIGH' region" evidence="8">
    <location>
        <begin position="9"/>
        <end position="19"/>
    </location>
</feature>
<evidence type="ECO:0000259" key="9">
    <source>
        <dbReference type="Pfam" id="PF00749"/>
    </source>
</evidence>